<dbReference type="Pfam" id="PF01821">
    <property type="entry name" value="ANATO"/>
    <property type="match status" value="1"/>
</dbReference>
<dbReference type="InterPro" id="IPR036595">
    <property type="entry name" value="A-macroglobulin_rcpt-bd_sf"/>
</dbReference>
<evidence type="ECO:0000313" key="13">
    <source>
        <dbReference type="Proteomes" id="UP000314980"/>
    </source>
</evidence>
<dbReference type="SMART" id="SM01361">
    <property type="entry name" value="A2M_recep"/>
    <property type="match status" value="1"/>
</dbReference>
<dbReference type="Ensembl" id="ENSLCAT00010019433.1">
    <property type="protein sequence ID" value="ENSLCAP00010019025.1"/>
    <property type="gene ID" value="ENSLCAG00010008831.1"/>
</dbReference>
<dbReference type="InterPro" id="IPR047565">
    <property type="entry name" value="Alpha-macroglob_thiol-ester_cl"/>
</dbReference>
<dbReference type="Gene3D" id="2.60.120.1540">
    <property type="match status" value="1"/>
</dbReference>
<dbReference type="Pfam" id="PF01835">
    <property type="entry name" value="MG2"/>
    <property type="match status" value="1"/>
</dbReference>
<dbReference type="InterPro" id="IPR011625">
    <property type="entry name" value="A2M_N_BRD"/>
</dbReference>
<dbReference type="InterPro" id="IPR001599">
    <property type="entry name" value="Macroglobln_a2"/>
</dbReference>
<dbReference type="InterPro" id="IPR008930">
    <property type="entry name" value="Terpenoid_cyclase/PrenylTrfase"/>
</dbReference>
<dbReference type="PROSITE" id="PS50189">
    <property type="entry name" value="NTR"/>
    <property type="match status" value="1"/>
</dbReference>
<evidence type="ECO:0000313" key="12">
    <source>
        <dbReference type="Ensembl" id="ENSLCAP00010019025.1"/>
    </source>
</evidence>
<keyword evidence="7" id="KW-1015">Disulfide bond</keyword>
<evidence type="ECO:0000256" key="2">
    <source>
        <dbReference type="ARBA" id="ARBA00010952"/>
    </source>
</evidence>
<dbReference type="InterPro" id="IPR002890">
    <property type="entry name" value="MG2"/>
</dbReference>
<dbReference type="FunFam" id="2.60.40.10:FF:000155">
    <property type="entry name" value="complement C3 isoform X1"/>
    <property type="match status" value="1"/>
</dbReference>
<evidence type="ECO:0000256" key="7">
    <source>
        <dbReference type="ARBA" id="ARBA00023157"/>
    </source>
</evidence>
<evidence type="ECO:0000256" key="5">
    <source>
        <dbReference type="ARBA" id="ARBA00022729"/>
    </source>
</evidence>
<dbReference type="InterPro" id="IPR018081">
    <property type="entry name" value="Anaphylatoxin_comp_syst"/>
</dbReference>
<dbReference type="SMART" id="SM01359">
    <property type="entry name" value="A2M_N_2"/>
    <property type="match status" value="1"/>
</dbReference>
<dbReference type="Pfam" id="PF17791">
    <property type="entry name" value="MG3"/>
    <property type="match status" value="1"/>
</dbReference>
<dbReference type="Pfam" id="PF07678">
    <property type="entry name" value="TED_complement"/>
    <property type="match status" value="2"/>
</dbReference>
<evidence type="ECO:0000256" key="6">
    <source>
        <dbReference type="ARBA" id="ARBA00022900"/>
    </source>
</evidence>
<feature type="domain" description="NTR" evidence="11">
    <location>
        <begin position="1483"/>
        <end position="1651"/>
    </location>
</feature>
<dbReference type="Gene3D" id="2.60.40.1930">
    <property type="match status" value="3"/>
</dbReference>
<dbReference type="SUPFAM" id="SSF48239">
    <property type="entry name" value="Terpenoid cyclases/Protein prenyltransferases"/>
    <property type="match status" value="1"/>
</dbReference>
<dbReference type="CDD" id="cd00017">
    <property type="entry name" value="ANATO"/>
    <property type="match status" value="1"/>
</dbReference>
<protein>
    <submittedName>
        <fullName evidence="12">Complement C4B (Chido/Rodgers blood group)</fullName>
    </submittedName>
</protein>
<reference evidence="12" key="3">
    <citation type="submission" date="2025-09" db="UniProtKB">
        <authorList>
            <consortium name="Ensembl"/>
        </authorList>
    </citation>
    <scope>IDENTIFICATION</scope>
</reference>
<dbReference type="Gene3D" id="6.20.50.160">
    <property type="match status" value="1"/>
</dbReference>
<dbReference type="GO" id="GO:0005615">
    <property type="term" value="C:extracellular space"/>
    <property type="evidence" value="ECO:0007669"/>
    <property type="project" value="InterPro"/>
</dbReference>
<dbReference type="Pfam" id="PF07703">
    <property type="entry name" value="A2M_BRD"/>
    <property type="match status" value="1"/>
</dbReference>
<keyword evidence="4" id="KW-0646">Protease inhibitor</keyword>
<reference evidence="13" key="1">
    <citation type="submission" date="2015-09" db="EMBL/GenBank/DDBJ databases">
        <authorList>
            <person name="Sai Rama Sridatta P."/>
        </authorList>
    </citation>
    <scope>NUCLEOTIDE SEQUENCE [LARGE SCALE GENOMIC DNA]</scope>
</reference>
<keyword evidence="5 9" id="KW-0732">Signal</keyword>
<dbReference type="InterPro" id="IPR009048">
    <property type="entry name" value="A-macroglobulin_rcpt-bd"/>
</dbReference>
<organism evidence="12 13">
    <name type="scientific">Lates calcarifer</name>
    <name type="common">Barramundi</name>
    <name type="synonym">Holocentrus calcarifer</name>
    <dbReference type="NCBI Taxonomy" id="8187"/>
    <lineage>
        <taxon>Eukaryota</taxon>
        <taxon>Metazoa</taxon>
        <taxon>Chordata</taxon>
        <taxon>Craniata</taxon>
        <taxon>Vertebrata</taxon>
        <taxon>Euteleostomi</taxon>
        <taxon>Actinopterygii</taxon>
        <taxon>Neopterygii</taxon>
        <taxon>Teleostei</taxon>
        <taxon>Neoteleostei</taxon>
        <taxon>Acanthomorphata</taxon>
        <taxon>Carangaria</taxon>
        <taxon>Carangaria incertae sedis</taxon>
        <taxon>Centropomidae</taxon>
        <taxon>Lates</taxon>
    </lineage>
</organism>
<dbReference type="Gene3D" id="2.20.130.20">
    <property type="match status" value="1"/>
</dbReference>
<evidence type="ECO:0000256" key="1">
    <source>
        <dbReference type="ARBA" id="ARBA00004613"/>
    </source>
</evidence>
<dbReference type="Gene3D" id="2.60.40.1940">
    <property type="match status" value="1"/>
</dbReference>
<dbReference type="SUPFAM" id="SSF49410">
    <property type="entry name" value="Alpha-macroglobulin receptor domain"/>
    <property type="match status" value="1"/>
</dbReference>
<dbReference type="Pfam" id="PF17789">
    <property type="entry name" value="MG4"/>
    <property type="match status" value="1"/>
</dbReference>
<dbReference type="InterPro" id="IPR041555">
    <property type="entry name" value="MG3"/>
</dbReference>
<feature type="signal peptide" evidence="9">
    <location>
        <begin position="1"/>
        <end position="21"/>
    </location>
</feature>
<reference evidence="12" key="2">
    <citation type="submission" date="2025-08" db="UniProtKB">
        <authorList>
            <consortium name="Ensembl"/>
        </authorList>
    </citation>
    <scope>IDENTIFICATION</scope>
</reference>
<dbReference type="SMART" id="SM00104">
    <property type="entry name" value="ANATO"/>
    <property type="match status" value="1"/>
</dbReference>
<dbReference type="InterPro" id="IPR050473">
    <property type="entry name" value="A2M/Complement_sys"/>
</dbReference>
<evidence type="ECO:0000256" key="9">
    <source>
        <dbReference type="SAM" id="SignalP"/>
    </source>
</evidence>
<name>A0A4W6D2S1_LATCA</name>
<dbReference type="InterPro" id="IPR040839">
    <property type="entry name" value="MG4"/>
</dbReference>
<dbReference type="FunFam" id="2.60.40.1930:FF:000001">
    <property type="entry name" value="CD109 isoform 3"/>
    <property type="match status" value="1"/>
</dbReference>
<dbReference type="Pfam" id="PF00207">
    <property type="entry name" value="A2M"/>
    <property type="match status" value="1"/>
</dbReference>
<dbReference type="InterPro" id="IPR041425">
    <property type="entry name" value="C3/4/5_MG1"/>
</dbReference>
<dbReference type="SUPFAM" id="SSF50242">
    <property type="entry name" value="TIMP-like"/>
    <property type="match status" value="1"/>
</dbReference>
<evidence type="ECO:0000256" key="4">
    <source>
        <dbReference type="ARBA" id="ARBA00022690"/>
    </source>
</evidence>
<dbReference type="Gene3D" id="2.40.50.120">
    <property type="match status" value="1"/>
</dbReference>
<dbReference type="PANTHER" id="PTHR11412:SF144">
    <property type="entry name" value="COMPLEMENT C4-B"/>
    <property type="match status" value="1"/>
</dbReference>
<keyword evidence="13" id="KW-1185">Reference proteome</keyword>
<dbReference type="GeneTree" id="ENSGT00940000155739"/>
<dbReference type="PANTHER" id="PTHR11412">
    <property type="entry name" value="MACROGLOBULIN / COMPLEMENT"/>
    <property type="match status" value="1"/>
</dbReference>
<dbReference type="GO" id="GO:0004867">
    <property type="term" value="F:serine-type endopeptidase inhibitor activity"/>
    <property type="evidence" value="ECO:0007669"/>
    <property type="project" value="UniProtKB-KW"/>
</dbReference>
<dbReference type="InterPro" id="IPR001134">
    <property type="entry name" value="Netrin_domain"/>
</dbReference>
<keyword evidence="6" id="KW-0722">Serine protease inhibitor</keyword>
<dbReference type="Gene3D" id="2.60.40.10">
    <property type="entry name" value="Immunoglobulins"/>
    <property type="match status" value="2"/>
</dbReference>
<evidence type="ECO:0000259" key="11">
    <source>
        <dbReference type="PROSITE" id="PS50189"/>
    </source>
</evidence>
<accession>A0A4W6D2S1</accession>
<dbReference type="Proteomes" id="UP000314980">
    <property type="component" value="Unassembled WGS sequence"/>
</dbReference>
<dbReference type="InterPro" id="IPR018933">
    <property type="entry name" value="Netrin_module_non-TIMP"/>
</dbReference>
<dbReference type="SUPFAM" id="SSF47686">
    <property type="entry name" value="Anaphylotoxins (complement system)"/>
    <property type="match status" value="1"/>
</dbReference>
<comment type="subcellular location">
    <subcellularLocation>
        <location evidence="1">Secreted</location>
    </subcellularLocation>
</comment>
<evidence type="ECO:0000259" key="10">
    <source>
        <dbReference type="PROSITE" id="PS01178"/>
    </source>
</evidence>
<dbReference type="SMART" id="SM01360">
    <property type="entry name" value="A2M"/>
    <property type="match status" value="1"/>
</dbReference>
<sequence>MKLHTASVLLLILTLESGCSAQNRFFISAPNVFHVGVKERVLVQMGEPYSTSVTLYLQHETENTVVSNKETVNCAGEQDIKTVELTINREIMSRMRPQKHHPPYLMLVAESPSFRGRKLTRVLVSKHRGYIFIQTDQPIYNPTQKVNYRIFTLDHTFRPHEEVFQITNAVGNKIMRSLKTGKGGILKGIFPIPDVSKPGTWKITAHYEDDETNAASREFRVQKFVLPSFEVSIGLEQNYILLNDENFEFTISARYSHGEKVRGAYHCQFGMVKKERTQGQRVKPEFIRGLELTGTVQEGSAKVSHLTATINDRLQDQLNKTLSDLQQSGGQLYLGVFVTNIQSGEIQEAEVYLPVLSHKYTMDLSRTRSYFLPGYPLDVVVVMRLPDGSPAAGVSVNIDVPGSSEQSLQSLTDQEGAVFHSFNIDTTAQITVQVTADGLRERKIIKRASSPSNSYLYLSFTHKVYSVNDLLAVTYNTMNGPSNGFIYYMVLSRGTIIKHGSLPFGSSVKQNLQITPDMVPSFRLIGYFYNQRGDIISDSVWVDVRDECEIKVERKGPFKPGRQSVLEFNLHGQRAKVALLAVDKAIYALNADNKLTGKQVFSAMQSYDLGCSYSGGGSDTTSVLRDAGLAFVSQSQSEYRRDFGCDSQSARQRRSVDLQQEMMTLKSNFTDEKLQECCGHGFSRIPMTLTCQERANRVALVQRNQDCADAFLKCCLEGERLRQKKMQEDAQKGLGRTASTADIEQFLMDSASQYIRRFFPPSFAFTEFDINNKQRYSLSLPDSITTWEIQVITLSAASGFCVVKPTEVRAFKRTFVSLRLPYSVKKYEQISISPVIYNYGHEDLKVAVHMEQTEGLCSPGSATTAAFVNITVEPESSQFVSFSAVPMVIGSIPIKIRLYDIENEMGTDAVEKTLNVWVIYFCVMIGRSTITIDGTLPDEIIPDSSSNIFISLEENGFSSQAKNLLSLEKVYQLIVLPGGCLEQTMSGLVPTASALRYLDLSEQWFNLPPGARDDALDKAERETFSIHSSTSFFLSLVLRVTAYVLKVLSWVAERQTVTFGERARTTRVVPSEQIADTVSYLVSIQKSDGSFSDPQPVLHRHVLKGKDQEAYMTAFITLSLYHFVDQNLCPLTNLLLSRCLYIPSYCSTLKATIFFSHVYLFSIFLVRDGCYMWTGNSAQTQRRADAITIETTAYALLTAVALKKTEWADKAACWLVTQENYAGGFISTQDTVMALEALAEYELKRSTRPEANLLAEFTVPGRGDIVKLSLQKKEKVETDLKKFAGKNIVVQLSGKGDAKLKFAKAYHVLDPKDDCAKLSISVTVEGKVKYTAKIIETYEYYDDYDNNEDEDKETRMKRSAIEWWDAHTRSRRDLDNNPNPDGTVTYRVCVSHSLYHNLSGMAIADITLLSGFEADTEDLDRLKEIPEQYISHYEVSYGRVLLYFNEVRLKSCIRFDAIQRVPIGLLQPAPAVFYDYYEPNQKCTVFYSAPQRSKLVSKLCSEDVCQCAESRLKMTFKSERNRPLTQDDRVQHACFFPTVDYVLNVSMRSNFELYKTKVIQVLRSNADMFVTENSVRVFAKRRQCKGGLDLGKQYLIMGKDGSTTDSDGAMQYLLESNTWVEKKPQHCRKSAHQAACKGFREFNKEYKLNGCKQ</sequence>
<dbReference type="PROSITE" id="PS01178">
    <property type="entry name" value="ANAPHYLATOXIN_2"/>
    <property type="match status" value="1"/>
</dbReference>
<dbReference type="Pfam" id="PF01759">
    <property type="entry name" value="NTR"/>
    <property type="match status" value="1"/>
</dbReference>
<dbReference type="Pfam" id="PF07677">
    <property type="entry name" value="A2M_recep"/>
    <property type="match status" value="1"/>
</dbReference>
<evidence type="ECO:0000256" key="8">
    <source>
        <dbReference type="ARBA" id="ARBA00023180"/>
    </source>
</evidence>
<keyword evidence="8" id="KW-0325">Glycoprotein</keyword>
<gene>
    <name evidence="12" type="primary">c4b</name>
</gene>
<keyword evidence="3" id="KW-0964">Secreted</keyword>
<dbReference type="GO" id="GO:0006956">
    <property type="term" value="P:complement activation"/>
    <property type="evidence" value="ECO:0007669"/>
    <property type="project" value="TreeGrafter"/>
</dbReference>
<evidence type="ECO:0000256" key="3">
    <source>
        <dbReference type="ARBA" id="ARBA00022525"/>
    </source>
</evidence>
<dbReference type="Pfam" id="PF17790">
    <property type="entry name" value="MG1"/>
    <property type="match status" value="1"/>
</dbReference>
<feature type="chain" id="PRO_5021393420" evidence="9">
    <location>
        <begin position="22"/>
        <end position="1653"/>
    </location>
</feature>
<dbReference type="Gene3D" id="2.60.40.690">
    <property type="entry name" value="Alpha-macroglobulin, receptor-binding domain"/>
    <property type="match status" value="1"/>
</dbReference>
<dbReference type="SMART" id="SM01419">
    <property type="entry name" value="Thiol-ester_cl"/>
    <property type="match status" value="1"/>
</dbReference>
<dbReference type="InterPro" id="IPR011626">
    <property type="entry name" value="Alpha-macroglobulin_TED"/>
</dbReference>
<comment type="similarity">
    <text evidence="2">Belongs to the protease inhibitor I39 (alpha-2-macroglobulin) family.</text>
</comment>
<feature type="domain" description="Anaphylatoxin-like" evidence="10">
    <location>
        <begin position="677"/>
        <end position="715"/>
    </location>
</feature>
<dbReference type="Gene3D" id="1.20.91.20">
    <property type="entry name" value="Anaphylotoxins (complement system)"/>
    <property type="match status" value="1"/>
</dbReference>
<dbReference type="SMART" id="SM00643">
    <property type="entry name" value="C345C"/>
    <property type="match status" value="1"/>
</dbReference>
<dbReference type="InterPro" id="IPR013783">
    <property type="entry name" value="Ig-like_fold"/>
</dbReference>
<dbReference type="InterPro" id="IPR000020">
    <property type="entry name" value="Anaphylatoxin/fibulin"/>
</dbReference>
<dbReference type="InterPro" id="IPR008993">
    <property type="entry name" value="TIMP-like_OB-fold"/>
</dbReference>
<proteinExistence type="inferred from homology"/>
<dbReference type="Gene3D" id="1.50.10.20">
    <property type="match status" value="2"/>
</dbReference>
<dbReference type="FunFam" id="2.60.40.690:FF:000002">
    <property type="entry name" value="Complement C4 isoform-A"/>
    <property type="match status" value="1"/>
</dbReference>